<feature type="region of interest" description="Disordered" evidence="3">
    <location>
        <begin position="26"/>
        <end position="151"/>
    </location>
</feature>
<dbReference type="PRINTS" id="PR01854">
    <property type="entry name" value="BR22PROTEIN"/>
</dbReference>
<keyword evidence="5" id="KW-1185">Reference proteome</keyword>
<reference evidence="4 5" key="1">
    <citation type="submission" date="2016-07" db="EMBL/GenBank/DDBJ databases">
        <title>Pervasive Adenine N6-methylation of Active Genes in Fungi.</title>
        <authorList>
            <consortium name="DOE Joint Genome Institute"/>
            <person name="Mondo S.J."/>
            <person name="Dannebaum R.O."/>
            <person name="Kuo R.C."/>
            <person name="Labutti K."/>
            <person name="Haridas S."/>
            <person name="Kuo A."/>
            <person name="Salamov A."/>
            <person name="Ahrendt S.R."/>
            <person name="Lipzen A."/>
            <person name="Sullivan W."/>
            <person name="Andreopoulos W.B."/>
            <person name="Clum A."/>
            <person name="Lindquist E."/>
            <person name="Daum C."/>
            <person name="Ramamoorthy G.K."/>
            <person name="Gryganskyi A."/>
            <person name="Culley D."/>
            <person name="Magnuson J.K."/>
            <person name="James T.Y."/>
            <person name="O'Malley M.A."/>
            <person name="Stajich J.E."/>
            <person name="Spatafora J.W."/>
            <person name="Visel A."/>
            <person name="Grigoriev I.V."/>
        </authorList>
    </citation>
    <scope>NUCLEOTIDE SEQUENCE [LARGE SCALE GENOMIC DNA]</scope>
    <source>
        <strain evidence="4 5">PL171</strain>
    </source>
</reference>
<dbReference type="OrthoDB" id="5567975at2759"/>
<dbReference type="AlphaFoldDB" id="A0A1Y2HWJ1"/>
<dbReference type="EMBL" id="MCFL01000007">
    <property type="protein sequence ID" value="ORZ38968.1"/>
    <property type="molecule type" value="Genomic_DNA"/>
</dbReference>
<gene>
    <name evidence="4" type="ORF">BCR44DRAFT_35321</name>
</gene>
<feature type="compositionally biased region" description="Basic residues" evidence="3">
    <location>
        <begin position="127"/>
        <end position="145"/>
    </location>
</feature>
<dbReference type="Pfam" id="PF08524">
    <property type="entry name" value="rRNA_processing"/>
    <property type="match status" value="1"/>
</dbReference>
<accession>A0A1Y2HWJ1</accession>
<evidence type="ECO:0000256" key="3">
    <source>
        <dbReference type="SAM" id="MobiDB-lite"/>
    </source>
</evidence>
<evidence type="ECO:0000256" key="1">
    <source>
        <dbReference type="ARBA" id="ARBA00006800"/>
    </source>
</evidence>
<dbReference type="STRING" id="765915.A0A1Y2HWJ1"/>
<evidence type="ECO:0000313" key="5">
    <source>
        <dbReference type="Proteomes" id="UP000193411"/>
    </source>
</evidence>
<comment type="similarity">
    <text evidence="1">Belongs to the FYV7 family.</text>
</comment>
<dbReference type="InterPro" id="IPR013730">
    <property type="entry name" value="Fyv7/TAP26"/>
</dbReference>
<evidence type="ECO:0000256" key="2">
    <source>
        <dbReference type="ARBA" id="ARBA00018780"/>
    </source>
</evidence>
<evidence type="ECO:0000313" key="4">
    <source>
        <dbReference type="EMBL" id="ORZ38968.1"/>
    </source>
</evidence>
<feature type="compositionally biased region" description="Basic and acidic residues" evidence="3">
    <location>
        <begin position="99"/>
        <end position="120"/>
    </location>
</feature>
<organism evidence="4 5">
    <name type="scientific">Catenaria anguillulae PL171</name>
    <dbReference type="NCBI Taxonomy" id="765915"/>
    <lineage>
        <taxon>Eukaryota</taxon>
        <taxon>Fungi</taxon>
        <taxon>Fungi incertae sedis</taxon>
        <taxon>Blastocladiomycota</taxon>
        <taxon>Blastocladiomycetes</taxon>
        <taxon>Blastocladiales</taxon>
        <taxon>Catenariaceae</taxon>
        <taxon>Catenaria</taxon>
    </lineage>
</organism>
<sequence>MKGKEKEKLIHNSKVKRQYAKLLEKGAYVAPPPSYTNNDDDSTSAAALTKPSGPAKRPMPSRSIPTSSNPKANKAKAKHGSSEAPAKSAKPNPFAKALAEAERIREERKREAEERLRQKQEIGLAKRAAKEKRSTHASVFHKKNARGQPNMKSRMDLLLDKLQADAALGKL</sequence>
<dbReference type="Proteomes" id="UP000193411">
    <property type="component" value="Unassembled WGS sequence"/>
</dbReference>
<name>A0A1Y2HWJ1_9FUNG</name>
<proteinExistence type="inferred from homology"/>
<comment type="caution">
    <text evidence="4">The sequence shown here is derived from an EMBL/GenBank/DDBJ whole genome shotgun (WGS) entry which is preliminary data.</text>
</comment>
<protein>
    <recommendedName>
        <fullName evidence="2">rRNA-processing protein FYV7</fullName>
    </recommendedName>
</protein>